<dbReference type="Proteomes" id="UP001500908">
    <property type="component" value="Unassembled WGS sequence"/>
</dbReference>
<dbReference type="RefSeq" id="WP_344972067.1">
    <property type="nucleotide sequence ID" value="NZ_BAABDD010000012.1"/>
</dbReference>
<comment type="cofactor">
    <cofactor evidence="9">
        <name>Mg(2+)</name>
        <dbReference type="ChEBI" id="CHEBI:18420"/>
    </cofactor>
    <cofactor evidence="9">
        <name>Mn(2+)</name>
        <dbReference type="ChEBI" id="CHEBI:29035"/>
    </cofactor>
    <text evidence="9">Mg(2+) or Mn(2+) required for ssDNA cleavage activity.</text>
</comment>
<dbReference type="InterPro" id="IPR022765">
    <property type="entry name" value="Dna2/Cas4_DUF83"/>
</dbReference>
<proteinExistence type="inferred from homology"/>
<keyword evidence="6 9" id="KW-0411">Iron-sulfur</keyword>
<evidence type="ECO:0000256" key="4">
    <source>
        <dbReference type="ARBA" id="ARBA00022839"/>
    </source>
</evidence>
<dbReference type="EMBL" id="BAABDD010000012">
    <property type="protein sequence ID" value="GAA3748258.1"/>
    <property type="molecule type" value="Genomic_DNA"/>
</dbReference>
<keyword evidence="1 9" id="KW-0540">Nuclease</keyword>
<dbReference type="Pfam" id="PF01930">
    <property type="entry name" value="Cas_Cas4"/>
    <property type="match status" value="1"/>
</dbReference>
<evidence type="ECO:0000256" key="6">
    <source>
        <dbReference type="ARBA" id="ARBA00023014"/>
    </source>
</evidence>
<evidence type="ECO:0000256" key="7">
    <source>
        <dbReference type="ARBA" id="ARBA00023118"/>
    </source>
</evidence>
<evidence type="ECO:0000256" key="5">
    <source>
        <dbReference type="ARBA" id="ARBA00023004"/>
    </source>
</evidence>
<dbReference type="InterPro" id="IPR011604">
    <property type="entry name" value="PDDEXK-like_dom_sf"/>
</dbReference>
<keyword evidence="7 9" id="KW-0051">Antiviral defense</keyword>
<keyword evidence="12" id="KW-1185">Reference proteome</keyword>
<feature type="domain" description="DUF83" evidence="10">
    <location>
        <begin position="21"/>
        <end position="195"/>
    </location>
</feature>
<keyword evidence="8 9" id="KW-0464">Manganese</keyword>
<evidence type="ECO:0000256" key="3">
    <source>
        <dbReference type="ARBA" id="ARBA00022801"/>
    </source>
</evidence>
<comment type="function">
    <text evidence="9">CRISPR (clustered regularly interspaced short palindromic repeat) is an adaptive immune system that provides protection against mobile genetic elements (viruses, transposable elements and conjugative plasmids). CRISPR clusters contain sequences complementary to antecedent mobile elements and target invading nucleic acids. CRISPR clusters are transcribed and processed into CRISPR RNA (crRNA).</text>
</comment>
<protein>
    <recommendedName>
        <fullName evidence="9">CRISPR-associated exonuclease Cas4</fullName>
        <ecNumber evidence="9">3.1.12.1</ecNumber>
    </recommendedName>
</protein>
<gene>
    <name evidence="11" type="primary">cas4</name>
    <name evidence="11" type="ORF">GCM10022402_29460</name>
</gene>
<evidence type="ECO:0000256" key="8">
    <source>
        <dbReference type="ARBA" id="ARBA00023211"/>
    </source>
</evidence>
<evidence type="ECO:0000313" key="11">
    <source>
        <dbReference type="EMBL" id="GAA3748258.1"/>
    </source>
</evidence>
<accession>A0ABP7FZK9</accession>
<comment type="caution">
    <text evidence="11">The sequence shown here is derived from an EMBL/GenBank/DDBJ whole genome shotgun (WGS) entry which is preliminary data.</text>
</comment>
<comment type="cofactor">
    <cofactor evidence="9">
        <name>iron-sulfur cluster</name>
        <dbReference type="ChEBI" id="CHEBI:30408"/>
    </cofactor>
</comment>
<evidence type="ECO:0000313" key="12">
    <source>
        <dbReference type="Proteomes" id="UP001500908"/>
    </source>
</evidence>
<dbReference type="Gene3D" id="3.90.320.10">
    <property type="match status" value="1"/>
</dbReference>
<keyword evidence="5 9" id="KW-0408">Iron</keyword>
<evidence type="ECO:0000259" key="10">
    <source>
        <dbReference type="Pfam" id="PF01930"/>
    </source>
</evidence>
<evidence type="ECO:0000256" key="1">
    <source>
        <dbReference type="ARBA" id="ARBA00022722"/>
    </source>
</evidence>
<evidence type="ECO:0000256" key="9">
    <source>
        <dbReference type="RuleBase" id="RU365022"/>
    </source>
</evidence>
<dbReference type="NCBIfam" id="TIGR00372">
    <property type="entry name" value="cas4"/>
    <property type="match status" value="1"/>
</dbReference>
<keyword evidence="3 9" id="KW-0378">Hydrolase</keyword>
<reference evidence="12" key="1">
    <citation type="journal article" date="2019" name="Int. J. Syst. Evol. Microbiol.">
        <title>The Global Catalogue of Microorganisms (GCM) 10K type strain sequencing project: providing services to taxonomists for standard genome sequencing and annotation.</title>
        <authorList>
            <consortium name="The Broad Institute Genomics Platform"/>
            <consortium name="The Broad Institute Genome Sequencing Center for Infectious Disease"/>
            <person name="Wu L."/>
            <person name="Ma J."/>
        </authorList>
    </citation>
    <scope>NUCLEOTIDE SEQUENCE [LARGE SCALE GENOMIC DNA]</scope>
    <source>
        <strain evidence="12">JCM 17137</strain>
    </source>
</reference>
<name>A0ABP7FZK9_9ACTN</name>
<sequence>MNDSFDQRASRDGGPLPVTLSALEHYAYCGRQAGLILLEDGYTDDAATTRGTLMHQRVHEPGSETRGQIRTLRALPLFSDRLGLHGVGDVVEVHPNGRPVPVEHKSGAYIAGGPADVQVAGQAMCLEDMFDHQVPTGVIYSGADRRRHSVTIDDELRQRVLDLADAVRALTSGLHLPPPAADQRCRGCSMNAQCMPKLLAGQRAYTQATSRLFRPAPEANLP</sequence>
<dbReference type="EC" id="3.1.12.1" evidence="9"/>
<organism evidence="11 12">
    <name type="scientific">Salinactinospora qingdaonensis</name>
    <dbReference type="NCBI Taxonomy" id="702744"/>
    <lineage>
        <taxon>Bacteria</taxon>
        <taxon>Bacillati</taxon>
        <taxon>Actinomycetota</taxon>
        <taxon>Actinomycetes</taxon>
        <taxon>Streptosporangiales</taxon>
        <taxon>Nocardiopsidaceae</taxon>
        <taxon>Salinactinospora</taxon>
    </lineage>
</organism>
<comment type="similarity">
    <text evidence="9">Belongs to the CRISPR-associated exonuclease Cas4 family.</text>
</comment>
<dbReference type="InterPro" id="IPR013343">
    <property type="entry name" value="CRISPR-assoc_prot_Cas4"/>
</dbReference>
<keyword evidence="2 9" id="KW-0479">Metal-binding</keyword>
<evidence type="ECO:0000256" key="2">
    <source>
        <dbReference type="ARBA" id="ARBA00022723"/>
    </source>
</evidence>
<keyword evidence="4 9" id="KW-0269">Exonuclease</keyword>